<evidence type="ECO:0000259" key="7">
    <source>
        <dbReference type="PROSITE" id="PS51379"/>
    </source>
</evidence>
<dbReference type="InterPro" id="IPR011576">
    <property type="entry name" value="Pyridox_Oxase_N"/>
</dbReference>
<keyword evidence="9" id="KW-1185">Reference proteome</keyword>
<organism evidence="8 9">
    <name type="scientific">Christensenella tenuis</name>
    <dbReference type="NCBI Taxonomy" id="2763033"/>
    <lineage>
        <taxon>Bacteria</taxon>
        <taxon>Bacillati</taxon>
        <taxon>Bacillota</taxon>
        <taxon>Clostridia</taxon>
        <taxon>Christensenellales</taxon>
        <taxon>Christensenellaceae</taxon>
        <taxon>Christensenella</taxon>
    </lineage>
</organism>
<dbReference type="PANTHER" id="PTHR24960:SF85">
    <property type="entry name" value="POLYFERREDOXIN PROTEIN VHUB"/>
    <property type="match status" value="1"/>
</dbReference>
<reference evidence="8 9" key="1">
    <citation type="submission" date="2020-08" db="EMBL/GenBank/DDBJ databases">
        <title>Genome public.</title>
        <authorList>
            <person name="Liu C."/>
            <person name="Sun Q."/>
        </authorList>
    </citation>
    <scope>NUCLEOTIDE SEQUENCE [LARGE SCALE GENOMIC DNA]</scope>
    <source>
        <strain evidence="8 9">NSJ-35</strain>
    </source>
</reference>
<dbReference type="Pfam" id="PF01243">
    <property type="entry name" value="PNPOx_N"/>
    <property type="match status" value="1"/>
</dbReference>
<proteinExistence type="predicted"/>
<sequence>MNYLAFLQKEIHSAAFATIAADGRPQVRIIDIMLCDESSLYFLTAKGKEFYRQLTEQQFVAVTGVKDQKAVSLRGKVRIADPALLDEMFEQNPYMKEIYPGNTRKALEAFQIYEGEGEFFDLTCKPVFREAFTLSGSTAYALSYHIIDACTGCGSCLAVCPQSCISSASVPYRIAAEHCLHCGACRKVCPSGAVRFD</sequence>
<dbReference type="Pfam" id="PF13187">
    <property type="entry name" value="Fer4_9"/>
    <property type="match status" value="1"/>
</dbReference>
<comment type="function">
    <text evidence="1">Ferredoxins are iron-sulfur proteins that transfer electrons in a wide variety of metabolic reactions.</text>
</comment>
<keyword evidence="6" id="KW-0411">Iron-sulfur</keyword>
<dbReference type="InterPro" id="IPR012349">
    <property type="entry name" value="Split_barrel_FMN-bd"/>
</dbReference>
<feature type="domain" description="4Fe-4S ferredoxin-type" evidence="7">
    <location>
        <begin position="140"/>
        <end position="166"/>
    </location>
</feature>
<evidence type="ECO:0000256" key="6">
    <source>
        <dbReference type="ARBA" id="ARBA00023014"/>
    </source>
</evidence>
<evidence type="ECO:0000256" key="3">
    <source>
        <dbReference type="ARBA" id="ARBA00022485"/>
    </source>
</evidence>
<dbReference type="PROSITE" id="PS51379">
    <property type="entry name" value="4FE4S_FER_2"/>
    <property type="match status" value="2"/>
</dbReference>
<dbReference type="RefSeq" id="WP_186858405.1">
    <property type="nucleotide sequence ID" value="NZ_JACOON010000006.1"/>
</dbReference>
<dbReference type="EMBL" id="JACOON010000006">
    <property type="protein sequence ID" value="MBC5648949.1"/>
    <property type="molecule type" value="Genomic_DNA"/>
</dbReference>
<dbReference type="SUPFAM" id="SSF50475">
    <property type="entry name" value="FMN-binding split barrel"/>
    <property type="match status" value="1"/>
</dbReference>
<dbReference type="InterPro" id="IPR017896">
    <property type="entry name" value="4Fe4S_Fe-S-bd"/>
</dbReference>
<dbReference type="InterPro" id="IPR017900">
    <property type="entry name" value="4Fe4S_Fe_S_CS"/>
</dbReference>
<feature type="domain" description="4Fe-4S ferredoxin-type" evidence="7">
    <location>
        <begin position="170"/>
        <end position="197"/>
    </location>
</feature>
<dbReference type="PROSITE" id="PS00198">
    <property type="entry name" value="4FE4S_FER_1"/>
    <property type="match status" value="2"/>
</dbReference>
<gene>
    <name evidence="8" type="ORF">H8S18_11425</name>
</gene>
<evidence type="ECO:0000256" key="5">
    <source>
        <dbReference type="ARBA" id="ARBA00023004"/>
    </source>
</evidence>
<dbReference type="Gene3D" id="2.30.110.10">
    <property type="entry name" value="Electron Transport, Fmn-binding Protein, Chain A"/>
    <property type="match status" value="1"/>
</dbReference>
<evidence type="ECO:0000256" key="4">
    <source>
        <dbReference type="ARBA" id="ARBA00022723"/>
    </source>
</evidence>
<keyword evidence="5" id="KW-0408">Iron</keyword>
<dbReference type="Gene3D" id="3.30.70.20">
    <property type="match status" value="1"/>
</dbReference>
<evidence type="ECO:0000256" key="1">
    <source>
        <dbReference type="ARBA" id="ARBA00003532"/>
    </source>
</evidence>
<accession>A0ABR7EIJ0</accession>
<dbReference type="SUPFAM" id="SSF54862">
    <property type="entry name" value="4Fe-4S ferredoxins"/>
    <property type="match status" value="1"/>
</dbReference>
<evidence type="ECO:0000256" key="2">
    <source>
        <dbReference type="ARBA" id="ARBA00013529"/>
    </source>
</evidence>
<dbReference type="InterPro" id="IPR050157">
    <property type="entry name" value="PSI_iron-sulfur_center"/>
</dbReference>
<keyword evidence="4" id="KW-0479">Metal-binding</keyword>
<evidence type="ECO:0000313" key="8">
    <source>
        <dbReference type="EMBL" id="MBC5648949.1"/>
    </source>
</evidence>
<keyword evidence="3" id="KW-0004">4Fe-4S</keyword>
<protein>
    <recommendedName>
        <fullName evidence="2">Ferredoxin</fullName>
    </recommendedName>
</protein>
<comment type="caution">
    <text evidence="8">The sequence shown here is derived from an EMBL/GenBank/DDBJ whole genome shotgun (WGS) entry which is preliminary data.</text>
</comment>
<dbReference type="PANTHER" id="PTHR24960">
    <property type="entry name" value="PHOTOSYSTEM I IRON-SULFUR CENTER-RELATED"/>
    <property type="match status" value="1"/>
</dbReference>
<evidence type="ECO:0000313" key="9">
    <source>
        <dbReference type="Proteomes" id="UP000606889"/>
    </source>
</evidence>
<dbReference type="Proteomes" id="UP000606889">
    <property type="component" value="Unassembled WGS sequence"/>
</dbReference>
<name>A0ABR7EIJ0_9FIRM</name>